<proteinExistence type="predicted"/>
<dbReference type="PROSITE" id="PS50043">
    <property type="entry name" value="HTH_LUXR_2"/>
    <property type="match status" value="1"/>
</dbReference>
<keyword evidence="6" id="KW-1185">Reference proteome</keyword>
<dbReference type="AlphaFoldDB" id="A0A2A4FY34"/>
<comment type="caution">
    <text evidence="5">The sequence shown here is derived from an EMBL/GenBank/DDBJ whole genome shotgun (WGS) entry which is preliminary data.</text>
</comment>
<organism evidence="5 6">
    <name type="scientific">Rhizorhabdus dicambivorans</name>
    <dbReference type="NCBI Taxonomy" id="1850238"/>
    <lineage>
        <taxon>Bacteria</taxon>
        <taxon>Pseudomonadati</taxon>
        <taxon>Pseudomonadota</taxon>
        <taxon>Alphaproteobacteria</taxon>
        <taxon>Sphingomonadales</taxon>
        <taxon>Sphingomonadaceae</taxon>
        <taxon>Rhizorhabdus</taxon>
    </lineage>
</organism>
<dbReference type="SMART" id="SM00421">
    <property type="entry name" value="HTH_LUXR"/>
    <property type="match status" value="1"/>
</dbReference>
<dbReference type="EMBL" id="NWUF01000008">
    <property type="protein sequence ID" value="PCE42328.1"/>
    <property type="molecule type" value="Genomic_DNA"/>
</dbReference>
<dbReference type="KEGG" id="rdi:CMV14_13785"/>
<dbReference type="RefSeq" id="WP_066963282.1">
    <property type="nucleotide sequence ID" value="NZ_CP023449.1"/>
</dbReference>
<dbReference type="InterPro" id="IPR016032">
    <property type="entry name" value="Sig_transdc_resp-reg_C-effctor"/>
</dbReference>
<dbReference type="InterPro" id="IPR000792">
    <property type="entry name" value="Tscrpt_reg_LuxR_C"/>
</dbReference>
<dbReference type="Proteomes" id="UP000218934">
    <property type="component" value="Unassembled WGS sequence"/>
</dbReference>
<accession>A0A2A4FY34</accession>
<feature type="compositionally biased region" description="Polar residues" evidence="2">
    <location>
        <begin position="77"/>
        <end position="87"/>
    </location>
</feature>
<dbReference type="InterPro" id="IPR039420">
    <property type="entry name" value="WalR-like"/>
</dbReference>
<evidence type="ECO:0000313" key="5">
    <source>
        <dbReference type="EMBL" id="PCE42328.1"/>
    </source>
</evidence>
<protein>
    <submittedName>
        <fullName evidence="5">LuxR family transcriptional regulator</fullName>
    </submittedName>
</protein>
<gene>
    <name evidence="5" type="ORF">COO09_09995</name>
</gene>
<evidence type="ECO:0000256" key="1">
    <source>
        <dbReference type="ARBA" id="ARBA00023125"/>
    </source>
</evidence>
<dbReference type="SUPFAM" id="SSF46894">
    <property type="entry name" value="C-terminal effector domain of the bipartite response regulators"/>
    <property type="match status" value="1"/>
</dbReference>
<dbReference type="CDD" id="cd06170">
    <property type="entry name" value="LuxR_C_like"/>
    <property type="match status" value="1"/>
</dbReference>
<evidence type="ECO:0000313" key="6">
    <source>
        <dbReference type="Proteomes" id="UP000218934"/>
    </source>
</evidence>
<name>A0A2A4FY34_9SPHN</name>
<feature type="transmembrane region" description="Helical" evidence="3">
    <location>
        <begin position="152"/>
        <end position="183"/>
    </location>
</feature>
<dbReference type="PANTHER" id="PTHR43214:SF42">
    <property type="entry name" value="TRANSCRIPTIONAL REGULATORY PROTEIN DESR"/>
    <property type="match status" value="1"/>
</dbReference>
<sequence length="185" mass="20617">MRYFSAMGYEGISKLTARQRDCLRLVLHHKQSKEIGRELGISPMTVDNHFRSAIQTLGVSNRLEAALLLDSFERGETSQQLTSQPETVVSRPQRPIMSSPADVGDGQREMYSALREDQVPYRTYREIGIVDFPLPVPTRGKPRNDLTIAQRLFWIAILVFGMGLGAGALLSGFAALSNIVLALKR</sequence>
<feature type="domain" description="HTH luxR-type" evidence="4">
    <location>
        <begin position="8"/>
        <end position="73"/>
    </location>
</feature>
<dbReference type="InterPro" id="IPR036388">
    <property type="entry name" value="WH-like_DNA-bd_sf"/>
</dbReference>
<evidence type="ECO:0000256" key="2">
    <source>
        <dbReference type="SAM" id="MobiDB-lite"/>
    </source>
</evidence>
<reference evidence="5 6" key="1">
    <citation type="submission" date="2017-09" db="EMBL/GenBank/DDBJ databases">
        <title>The Catabolism of 3,6-Dichlorosalicylic acid is Initiated by the Cytochrome P450 Monooxygenase DsmABC in Rhizorhabdus dicambivorans Ndbn-20.</title>
        <authorList>
            <person name="Na L."/>
        </authorList>
    </citation>
    <scope>NUCLEOTIDE SEQUENCE [LARGE SCALE GENOMIC DNA]</scope>
    <source>
        <strain evidence="5 6">Ndbn-20m</strain>
    </source>
</reference>
<dbReference type="Pfam" id="PF00196">
    <property type="entry name" value="GerE"/>
    <property type="match status" value="1"/>
</dbReference>
<feature type="region of interest" description="Disordered" evidence="2">
    <location>
        <begin position="76"/>
        <end position="103"/>
    </location>
</feature>
<keyword evidence="3" id="KW-0812">Transmembrane</keyword>
<dbReference type="OrthoDB" id="7206433at2"/>
<dbReference type="GO" id="GO:0003677">
    <property type="term" value="F:DNA binding"/>
    <property type="evidence" value="ECO:0007669"/>
    <property type="project" value="UniProtKB-KW"/>
</dbReference>
<keyword evidence="3" id="KW-0472">Membrane</keyword>
<keyword evidence="3" id="KW-1133">Transmembrane helix</keyword>
<dbReference type="PANTHER" id="PTHR43214">
    <property type="entry name" value="TWO-COMPONENT RESPONSE REGULATOR"/>
    <property type="match status" value="1"/>
</dbReference>
<dbReference type="Gene3D" id="1.10.10.10">
    <property type="entry name" value="Winged helix-like DNA-binding domain superfamily/Winged helix DNA-binding domain"/>
    <property type="match status" value="1"/>
</dbReference>
<evidence type="ECO:0000256" key="3">
    <source>
        <dbReference type="SAM" id="Phobius"/>
    </source>
</evidence>
<keyword evidence="1" id="KW-0238">DNA-binding</keyword>
<evidence type="ECO:0000259" key="4">
    <source>
        <dbReference type="PROSITE" id="PS50043"/>
    </source>
</evidence>
<dbReference type="GO" id="GO:0006355">
    <property type="term" value="P:regulation of DNA-templated transcription"/>
    <property type="evidence" value="ECO:0007669"/>
    <property type="project" value="InterPro"/>
</dbReference>